<feature type="region of interest" description="Disordered" evidence="1">
    <location>
        <begin position="1"/>
        <end position="35"/>
    </location>
</feature>
<proteinExistence type="predicted"/>
<reference evidence="2 3" key="1">
    <citation type="submission" date="2024-03" db="EMBL/GenBank/DDBJ databases">
        <title>Adaptation during the transition from Ophiocordyceps entomopathogen to insect associate is accompanied by gene loss and intensified selection.</title>
        <authorList>
            <person name="Ward C.M."/>
            <person name="Onetto C.A."/>
            <person name="Borneman A.R."/>
        </authorList>
    </citation>
    <scope>NUCLEOTIDE SEQUENCE [LARGE SCALE GENOMIC DNA]</scope>
    <source>
        <strain evidence="2">AWRI1</strain>
        <tissue evidence="2">Single Adult Female</tissue>
    </source>
</reference>
<organism evidence="2 3">
    <name type="scientific">Parthenolecanium corni</name>
    <dbReference type="NCBI Taxonomy" id="536013"/>
    <lineage>
        <taxon>Eukaryota</taxon>
        <taxon>Metazoa</taxon>
        <taxon>Ecdysozoa</taxon>
        <taxon>Arthropoda</taxon>
        <taxon>Hexapoda</taxon>
        <taxon>Insecta</taxon>
        <taxon>Pterygota</taxon>
        <taxon>Neoptera</taxon>
        <taxon>Paraneoptera</taxon>
        <taxon>Hemiptera</taxon>
        <taxon>Sternorrhyncha</taxon>
        <taxon>Coccoidea</taxon>
        <taxon>Coccidae</taxon>
        <taxon>Parthenolecanium</taxon>
    </lineage>
</organism>
<name>A0AAN9Y2B4_9HEMI</name>
<comment type="caution">
    <text evidence="2">The sequence shown here is derived from an EMBL/GenBank/DDBJ whole genome shotgun (WGS) entry which is preliminary data.</text>
</comment>
<evidence type="ECO:0000313" key="3">
    <source>
        <dbReference type="Proteomes" id="UP001367676"/>
    </source>
</evidence>
<evidence type="ECO:0000313" key="2">
    <source>
        <dbReference type="EMBL" id="KAK7580423.1"/>
    </source>
</evidence>
<keyword evidence="3" id="KW-1185">Reference proteome</keyword>
<gene>
    <name evidence="2" type="ORF">V9T40_001052</name>
</gene>
<dbReference type="EMBL" id="JBBCAQ010000034">
    <property type="protein sequence ID" value="KAK7580423.1"/>
    <property type="molecule type" value="Genomic_DNA"/>
</dbReference>
<dbReference type="Proteomes" id="UP001367676">
    <property type="component" value="Unassembled WGS sequence"/>
</dbReference>
<feature type="compositionally biased region" description="Basic and acidic residues" evidence="1">
    <location>
        <begin position="25"/>
        <end position="34"/>
    </location>
</feature>
<dbReference type="AlphaFoldDB" id="A0AAN9Y2B4"/>
<sequence length="84" mass="9541">MIENCAKSGNGFDTPPPPNQSLRQRQPDESKSENCDIVTNAKVYNNMVNGVKDAKRQRSYTERVPIRSRANALRNTRFLPFSTL</sequence>
<accession>A0AAN9Y2B4</accession>
<evidence type="ECO:0000256" key="1">
    <source>
        <dbReference type="SAM" id="MobiDB-lite"/>
    </source>
</evidence>
<protein>
    <submittedName>
        <fullName evidence="2">Uncharacterized protein</fullName>
    </submittedName>
</protein>